<evidence type="ECO:0000313" key="2">
    <source>
        <dbReference type="Proteomes" id="UP000184012"/>
    </source>
</evidence>
<name>A0AB74EU79_9FIRM</name>
<accession>A0AB74EU79</accession>
<protein>
    <submittedName>
        <fullName evidence="1">Uncharacterized protein</fullName>
    </submittedName>
</protein>
<dbReference type="Proteomes" id="UP000184012">
    <property type="component" value="Unassembled WGS sequence"/>
</dbReference>
<gene>
    <name evidence="1" type="ORF">SAMN04515649_101330</name>
</gene>
<dbReference type="EMBL" id="FRBP01000001">
    <property type="protein sequence ID" value="SHK94102.1"/>
    <property type="molecule type" value="Genomic_DNA"/>
</dbReference>
<comment type="caution">
    <text evidence="1">The sequence shown here is derived from an EMBL/GenBank/DDBJ whole genome shotgun (WGS) entry which is preliminary data.</text>
</comment>
<evidence type="ECO:0000313" key="1">
    <source>
        <dbReference type="EMBL" id="SHK94102.1"/>
    </source>
</evidence>
<dbReference type="AlphaFoldDB" id="A0AB74EU79"/>
<proteinExistence type="predicted"/>
<sequence length="59" mass="6677">MKKEKICRRCGVPVNKNGAIVKIINWKNGEPKGGIEFLVLCENCTEDLDLFLSGRKLKE</sequence>
<organism evidence="1 2">
    <name type="scientific">Eubacterium callanderi</name>
    <dbReference type="NCBI Taxonomy" id="53442"/>
    <lineage>
        <taxon>Bacteria</taxon>
        <taxon>Bacillati</taxon>
        <taxon>Bacillota</taxon>
        <taxon>Clostridia</taxon>
        <taxon>Eubacteriales</taxon>
        <taxon>Eubacteriaceae</taxon>
        <taxon>Eubacterium</taxon>
    </lineage>
</organism>
<dbReference type="RefSeq" id="WP_073382051.1">
    <property type="nucleotide sequence ID" value="NZ_FRBP01000001.1"/>
</dbReference>
<reference evidence="1 2" key="1">
    <citation type="submission" date="2016-11" db="EMBL/GenBank/DDBJ databases">
        <authorList>
            <person name="Varghese N."/>
            <person name="Submissions S."/>
        </authorList>
    </citation>
    <scope>NUCLEOTIDE SEQUENCE [LARGE SCALE GENOMIC DNA]</scope>
    <source>
        <strain evidence="1 2">FD</strain>
    </source>
</reference>